<dbReference type="PROSITE" id="PS51257">
    <property type="entry name" value="PROKAR_LIPOPROTEIN"/>
    <property type="match status" value="1"/>
</dbReference>
<keyword evidence="4" id="KW-0378">Hydrolase</keyword>
<comment type="caution">
    <text evidence="4">The sequence shown here is derived from an EMBL/GenBank/DDBJ whole genome shotgun (WGS) entry which is preliminary data.</text>
</comment>
<feature type="compositionally biased region" description="Low complexity" evidence="1">
    <location>
        <begin position="33"/>
        <end position="58"/>
    </location>
</feature>
<keyword evidence="4" id="KW-0645">Protease</keyword>
<feature type="domain" description="D-alanyl-D-alanine carboxypeptidase-like core" evidence="3">
    <location>
        <begin position="115"/>
        <end position="242"/>
    </location>
</feature>
<organism evidence="4 5">
    <name type="scientific">Lysinibacter cavernae</name>
    <dbReference type="NCBI Taxonomy" id="1640652"/>
    <lineage>
        <taxon>Bacteria</taxon>
        <taxon>Bacillati</taxon>
        <taxon>Actinomycetota</taxon>
        <taxon>Actinomycetes</taxon>
        <taxon>Micrococcales</taxon>
        <taxon>Microbacteriaceae</taxon>
        <taxon>Lysinibacter</taxon>
    </lineage>
</organism>
<proteinExistence type="predicted"/>
<keyword evidence="2" id="KW-0732">Signal</keyword>
<dbReference type="EMBL" id="JAAMOX010000001">
    <property type="protein sequence ID" value="NIH54008.1"/>
    <property type="molecule type" value="Genomic_DNA"/>
</dbReference>
<gene>
    <name evidence="4" type="ORF">FHX76_001876</name>
</gene>
<evidence type="ECO:0000256" key="2">
    <source>
        <dbReference type="SAM" id="SignalP"/>
    </source>
</evidence>
<accession>A0A7X5TU50</accession>
<evidence type="ECO:0000256" key="1">
    <source>
        <dbReference type="SAM" id="MobiDB-lite"/>
    </source>
</evidence>
<evidence type="ECO:0000313" key="5">
    <source>
        <dbReference type="Proteomes" id="UP000541033"/>
    </source>
</evidence>
<name>A0A7X5TU50_9MICO</name>
<evidence type="ECO:0000313" key="4">
    <source>
        <dbReference type="EMBL" id="NIH54008.1"/>
    </source>
</evidence>
<dbReference type="EC" id="3.4.16.4" evidence="4"/>
<keyword evidence="4" id="KW-0121">Carboxypeptidase</keyword>
<sequence length="271" mass="27894">MKDSSLPNIVPLLAAGLLLLSGCAAEIPPAPNPTASSASASPTATPTQTATETSAAPDAQPPAAPQPPAFDAAKFSIDDPSSLWVVSNKLRPLNPISFEPADLATPSGLPNPQGHTLRTPAVEALATMAADAAAAGINLSITSGYRSYNTQVGLYNGYVSRDGSALADTYSARPGHSEHQTGLAVDLTDGGGCTLDTCFAGTAAGQWLAANAPTYGFVLRYPEGKQGITGFMFEPWHFRFVGAELSQHMATTGTSTLEEFFGLPAAPDYAP</sequence>
<dbReference type="GO" id="GO:0009002">
    <property type="term" value="F:serine-type D-Ala-D-Ala carboxypeptidase activity"/>
    <property type="evidence" value="ECO:0007669"/>
    <property type="project" value="UniProtKB-EC"/>
</dbReference>
<keyword evidence="5" id="KW-1185">Reference proteome</keyword>
<dbReference type="GO" id="GO:0006508">
    <property type="term" value="P:proteolysis"/>
    <property type="evidence" value="ECO:0007669"/>
    <property type="project" value="InterPro"/>
</dbReference>
<dbReference type="Proteomes" id="UP000541033">
    <property type="component" value="Unassembled WGS sequence"/>
</dbReference>
<feature type="chain" id="PRO_5039280203" evidence="2">
    <location>
        <begin position="27"/>
        <end position="271"/>
    </location>
</feature>
<dbReference type="InterPro" id="IPR003709">
    <property type="entry name" value="VanY-like_core_dom"/>
</dbReference>
<dbReference type="PANTHER" id="PTHR34385">
    <property type="entry name" value="D-ALANYL-D-ALANINE CARBOXYPEPTIDASE"/>
    <property type="match status" value="1"/>
</dbReference>
<dbReference type="AlphaFoldDB" id="A0A7X5TU50"/>
<feature type="compositionally biased region" description="Pro residues" evidence="1">
    <location>
        <begin position="59"/>
        <end position="68"/>
    </location>
</feature>
<dbReference type="PANTHER" id="PTHR34385:SF1">
    <property type="entry name" value="PEPTIDOGLYCAN L-ALANYL-D-GLUTAMATE ENDOPEPTIDASE CWLK"/>
    <property type="match status" value="1"/>
</dbReference>
<dbReference type="SUPFAM" id="SSF55166">
    <property type="entry name" value="Hedgehog/DD-peptidase"/>
    <property type="match status" value="1"/>
</dbReference>
<dbReference type="InterPro" id="IPR009045">
    <property type="entry name" value="Zn_M74/Hedgehog-like"/>
</dbReference>
<dbReference type="Gene3D" id="3.30.1380.10">
    <property type="match status" value="1"/>
</dbReference>
<evidence type="ECO:0000259" key="3">
    <source>
        <dbReference type="Pfam" id="PF02557"/>
    </source>
</evidence>
<dbReference type="CDD" id="cd14852">
    <property type="entry name" value="LD-carboxypeptidase"/>
    <property type="match status" value="1"/>
</dbReference>
<feature type="signal peptide" evidence="2">
    <location>
        <begin position="1"/>
        <end position="26"/>
    </location>
</feature>
<feature type="region of interest" description="Disordered" evidence="1">
    <location>
        <begin position="31"/>
        <end position="72"/>
    </location>
</feature>
<reference evidence="4 5" key="1">
    <citation type="submission" date="2020-02" db="EMBL/GenBank/DDBJ databases">
        <title>Sequencing the genomes of 1000 actinobacteria strains.</title>
        <authorList>
            <person name="Klenk H.-P."/>
        </authorList>
    </citation>
    <scope>NUCLEOTIDE SEQUENCE [LARGE SCALE GENOMIC DNA]</scope>
    <source>
        <strain evidence="4 5">DSM 27960</strain>
    </source>
</reference>
<dbReference type="RefSeq" id="WP_341777903.1">
    <property type="nucleotide sequence ID" value="NZ_JAAMOX010000001.1"/>
</dbReference>
<dbReference type="Pfam" id="PF02557">
    <property type="entry name" value="VanY"/>
    <property type="match status" value="1"/>
</dbReference>
<protein>
    <submittedName>
        <fullName evidence="4">D-alanyl-D-alanine carboxypeptidase</fullName>
        <ecNumber evidence="4">3.4.16.4</ecNumber>
    </submittedName>
</protein>
<dbReference type="InterPro" id="IPR052179">
    <property type="entry name" value="DD-CPase-like"/>
</dbReference>
<dbReference type="InterPro" id="IPR058193">
    <property type="entry name" value="VanY/YodJ_core_dom"/>
</dbReference>